<evidence type="ECO:0000256" key="3">
    <source>
        <dbReference type="ARBA" id="ARBA00022617"/>
    </source>
</evidence>
<name>I1ISC7_BRADI</name>
<feature type="binding site" description="axial binding residue" evidence="11">
    <location>
        <position position="456"/>
    </location>
    <ligand>
        <name>heme</name>
        <dbReference type="ChEBI" id="CHEBI:30413"/>
    </ligand>
    <ligandPart>
        <name>Fe</name>
        <dbReference type="ChEBI" id="CHEBI:18248"/>
    </ligandPart>
</feature>
<comment type="similarity">
    <text evidence="2 12">Belongs to the cytochrome P450 family.</text>
</comment>
<dbReference type="GeneID" id="100837734"/>
<proteinExistence type="inferred from homology"/>
<dbReference type="RefSeq" id="XP_003578542.1">
    <property type="nucleotide sequence ID" value="XM_003578494.4"/>
</dbReference>
<keyword evidence="10" id="KW-0472">Membrane</keyword>
<accession>I1ISC7</accession>
<reference evidence="13 14" key="1">
    <citation type="journal article" date="2010" name="Nature">
        <title>Genome sequencing and analysis of the model grass Brachypodium distachyon.</title>
        <authorList>
            <consortium name="International Brachypodium Initiative"/>
        </authorList>
    </citation>
    <scope>NUCLEOTIDE SEQUENCE [LARGE SCALE GENOMIC DNA]</scope>
    <source>
        <strain evidence="13 14">Bd21</strain>
    </source>
</reference>
<evidence type="ECO:0000313" key="13">
    <source>
        <dbReference type="EMBL" id="KQJ91262.1"/>
    </source>
</evidence>
<evidence type="ECO:0000256" key="4">
    <source>
        <dbReference type="ARBA" id="ARBA00022692"/>
    </source>
</evidence>
<keyword evidence="4" id="KW-0812">Transmembrane</keyword>
<dbReference type="GO" id="GO:0004497">
    <property type="term" value="F:monooxygenase activity"/>
    <property type="evidence" value="ECO:0000318"/>
    <property type="project" value="GO_Central"/>
</dbReference>
<dbReference type="GO" id="GO:0016020">
    <property type="term" value="C:membrane"/>
    <property type="evidence" value="ECO:0007669"/>
    <property type="project" value="UniProtKB-SubCell"/>
</dbReference>
<evidence type="ECO:0000256" key="1">
    <source>
        <dbReference type="ARBA" id="ARBA00004370"/>
    </source>
</evidence>
<dbReference type="Gramene" id="KQJ91262">
    <property type="protein sequence ID" value="KQJ91262"/>
    <property type="gene ID" value="BRADI_4g36680v3"/>
</dbReference>
<evidence type="ECO:0000256" key="2">
    <source>
        <dbReference type="ARBA" id="ARBA00010617"/>
    </source>
</evidence>
<evidence type="ECO:0000256" key="6">
    <source>
        <dbReference type="ARBA" id="ARBA00022989"/>
    </source>
</evidence>
<evidence type="ECO:0000256" key="9">
    <source>
        <dbReference type="ARBA" id="ARBA00023033"/>
    </source>
</evidence>
<comment type="subcellular location">
    <subcellularLocation>
        <location evidence="1">Membrane</location>
    </subcellularLocation>
</comment>
<dbReference type="InterPro" id="IPR001128">
    <property type="entry name" value="Cyt_P450"/>
</dbReference>
<dbReference type="InterPro" id="IPR017972">
    <property type="entry name" value="Cyt_P450_CS"/>
</dbReference>
<dbReference type="PRINTS" id="PR00463">
    <property type="entry name" value="EP450I"/>
</dbReference>
<dbReference type="OMA" id="RTEIMAM"/>
<keyword evidence="7 12" id="KW-0560">Oxidoreductase</keyword>
<keyword evidence="3 11" id="KW-0349">Heme</keyword>
<dbReference type="PRINTS" id="PR00385">
    <property type="entry name" value="P450"/>
</dbReference>
<evidence type="ECO:0000256" key="5">
    <source>
        <dbReference type="ARBA" id="ARBA00022723"/>
    </source>
</evidence>
<dbReference type="HOGENOM" id="CLU_001570_5_0_1"/>
<dbReference type="eggNOG" id="KOG0157">
    <property type="taxonomic scope" value="Eukaryota"/>
</dbReference>
<dbReference type="AlphaFoldDB" id="I1ISC7"/>
<keyword evidence="8 11" id="KW-0408">Iron</keyword>
<evidence type="ECO:0000256" key="7">
    <source>
        <dbReference type="ARBA" id="ARBA00023002"/>
    </source>
</evidence>
<keyword evidence="5 11" id="KW-0479">Metal-binding</keyword>
<keyword evidence="9 12" id="KW-0503">Monooxygenase</keyword>
<organism evidence="13">
    <name type="scientific">Brachypodium distachyon</name>
    <name type="common">Purple false brome</name>
    <name type="synonym">Trachynia distachya</name>
    <dbReference type="NCBI Taxonomy" id="15368"/>
    <lineage>
        <taxon>Eukaryota</taxon>
        <taxon>Viridiplantae</taxon>
        <taxon>Streptophyta</taxon>
        <taxon>Embryophyta</taxon>
        <taxon>Tracheophyta</taxon>
        <taxon>Spermatophyta</taxon>
        <taxon>Magnoliopsida</taxon>
        <taxon>Liliopsida</taxon>
        <taxon>Poales</taxon>
        <taxon>Poaceae</taxon>
        <taxon>BOP clade</taxon>
        <taxon>Pooideae</taxon>
        <taxon>Stipodae</taxon>
        <taxon>Brachypodieae</taxon>
        <taxon>Brachypodium</taxon>
    </lineage>
</organism>
<evidence type="ECO:0000313" key="15">
    <source>
        <dbReference type="Proteomes" id="UP000008810"/>
    </source>
</evidence>
<dbReference type="InterPro" id="IPR002401">
    <property type="entry name" value="Cyt_P450_E_grp-I"/>
</dbReference>
<evidence type="ECO:0000313" key="14">
    <source>
        <dbReference type="EnsemblPlants" id="KQJ91262"/>
    </source>
</evidence>
<dbReference type="SUPFAM" id="SSF48264">
    <property type="entry name" value="Cytochrome P450"/>
    <property type="match status" value="1"/>
</dbReference>
<keyword evidence="15" id="KW-1185">Reference proteome</keyword>
<dbReference type="InterPro" id="IPR036396">
    <property type="entry name" value="Cyt_P450_sf"/>
</dbReference>
<dbReference type="GO" id="GO:0005506">
    <property type="term" value="F:iron ion binding"/>
    <property type="evidence" value="ECO:0007669"/>
    <property type="project" value="InterPro"/>
</dbReference>
<evidence type="ECO:0000256" key="10">
    <source>
        <dbReference type="ARBA" id="ARBA00023136"/>
    </source>
</evidence>
<dbReference type="PROSITE" id="PS00086">
    <property type="entry name" value="CYTOCHROME_P450"/>
    <property type="match status" value="1"/>
</dbReference>
<dbReference type="GO" id="GO:0016705">
    <property type="term" value="F:oxidoreductase activity, acting on paired donors, with incorporation or reduction of molecular oxygen"/>
    <property type="evidence" value="ECO:0007669"/>
    <property type="project" value="InterPro"/>
</dbReference>
<reference evidence="13" key="2">
    <citation type="submission" date="2017-06" db="EMBL/GenBank/DDBJ databases">
        <title>WGS assembly of Brachypodium distachyon.</title>
        <authorList>
            <consortium name="The International Brachypodium Initiative"/>
            <person name="Lucas S."/>
            <person name="Harmon-Smith M."/>
            <person name="Lail K."/>
            <person name="Tice H."/>
            <person name="Grimwood J."/>
            <person name="Bruce D."/>
            <person name="Barry K."/>
            <person name="Shu S."/>
            <person name="Lindquist E."/>
            <person name="Wang M."/>
            <person name="Pitluck S."/>
            <person name="Vogel J.P."/>
            <person name="Garvin D.F."/>
            <person name="Mockler T.C."/>
            <person name="Schmutz J."/>
            <person name="Rokhsar D."/>
            <person name="Bevan M.W."/>
        </authorList>
    </citation>
    <scope>NUCLEOTIDE SEQUENCE</scope>
    <source>
        <strain evidence="13">Bd21</strain>
    </source>
</reference>
<evidence type="ECO:0000256" key="8">
    <source>
        <dbReference type="ARBA" id="ARBA00023004"/>
    </source>
</evidence>
<comment type="cofactor">
    <cofactor evidence="11">
        <name>heme</name>
        <dbReference type="ChEBI" id="CHEBI:30413"/>
    </cofactor>
</comment>
<dbReference type="GO" id="GO:0006629">
    <property type="term" value="P:lipid metabolic process"/>
    <property type="evidence" value="ECO:0007669"/>
    <property type="project" value="UniProtKB-ARBA"/>
</dbReference>
<dbReference type="ExpressionAtlas" id="I1ISC7">
    <property type="expression patterns" value="baseline and differential"/>
</dbReference>
<gene>
    <name evidence="14" type="primary">LOC100837734</name>
    <name evidence="13" type="ORF">BRADI_4g36680v3</name>
</gene>
<dbReference type="PANTHER" id="PTHR24282:SF137">
    <property type="entry name" value="CYTOCHROME P450"/>
    <property type="match status" value="1"/>
</dbReference>
<dbReference type="GO" id="GO:0020037">
    <property type="term" value="F:heme binding"/>
    <property type="evidence" value="ECO:0007669"/>
    <property type="project" value="InterPro"/>
</dbReference>
<dbReference type="EMBL" id="CM000883">
    <property type="protein sequence ID" value="KQJ91262.1"/>
    <property type="molecule type" value="Genomic_DNA"/>
</dbReference>
<evidence type="ECO:0008006" key="16">
    <source>
        <dbReference type="Google" id="ProtNLM"/>
    </source>
</evidence>
<keyword evidence="6" id="KW-1133">Transmembrane helix</keyword>
<dbReference type="STRING" id="15368.I1ISC7"/>
<dbReference type="InterPro" id="IPR050665">
    <property type="entry name" value="Cytochrome_P450_Monooxygen"/>
</dbReference>
<dbReference type="Gene3D" id="1.10.630.10">
    <property type="entry name" value="Cytochrome P450"/>
    <property type="match status" value="1"/>
</dbReference>
<evidence type="ECO:0000256" key="12">
    <source>
        <dbReference type="RuleBase" id="RU000461"/>
    </source>
</evidence>
<dbReference type="EnsemblPlants" id="KQJ91262">
    <property type="protein sequence ID" value="KQJ91262"/>
    <property type="gene ID" value="BRADI_4g36680v3"/>
</dbReference>
<dbReference type="PANTHER" id="PTHR24282">
    <property type="entry name" value="CYTOCHROME P450 FAMILY MEMBER"/>
    <property type="match status" value="1"/>
</dbReference>
<reference evidence="14" key="3">
    <citation type="submission" date="2018-08" db="UniProtKB">
        <authorList>
            <consortium name="EnsemblPlants"/>
        </authorList>
    </citation>
    <scope>IDENTIFICATION</scope>
    <source>
        <strain evidence="14">cv. Bd21</strain>
    </source>
</reference>
<evidence type="ECO:0000256" key="11">
    <source>
        <dbReference type="PIRSR" id="PIRSR602401-1"/>
    </source>
</evidence>
<dbReference type="Pfam" id="PF00067">
    <property type="entry name" value="p450"/>
    <property type="match status" value="1"/>
</dbReference>
<dbReference type="KEGG" id="bdi:100837734"/>
<protein>
    <recommendedName>
        <fullName evidence="16">Cytochrome P450</fullName>
    </recommendedName>
</protein>
<dbReference type="Proteomes" id="UP000008810">
    <property type="component" value="Chromosome 4"/>
</dbReference>
<sequence length="517" mass="59175">MEANVVNTVAAILTIFLIPRAIWHLVWRPYTVTRWFERQGIRGPPYRLVVGSLLEIKRMMVAGRAKAPLDTGCHDYTPLAIPFFHKWFSDYGKTFLYWLGPIPAICSSDIELVKQMLEDRTDLFPKDYLNPSLEIIFGKGVVFANGDDWKRHRKVVNPIFHLDNLKSVQAIASEGAQKKIEQWCAQIEKQGDGHQAEIDMARCSEELTVEVIERVIFGKTYREVREAFVAGKELQKLAFYALSDPPIPGFRYVPTPRNIRSWKLDKLITTNFTQLIKARHKVAVHRDDLLGLMLQSRGPEAETLSTEEIIGECKTFFAAGQDTSANLLTWGMFLLSRYPEWQDKIREEVLRECRDDDEVIDLGKLKLLNMFLLETLRLYSPVPFLLRKTASDTTVANIKVPRGTMITFPVATLHRSKEVWGLDADEFNPMRFERGASRAAKYPYAMLAFSHGPRACVGKNYAMVQVQTVMAKILTRFSFSLSPRYVHMPKNFITLVPRHGLPLVVRRLQLDGPENGM</sequence>
<dbReference type="OrthoDB" id="1470350at2759"/>